<evidence type="ECO:0000259" key="5">
    <source>
        <dbReference type="PROSITE" id="PS50931"/>
    </source>
</evidence>
<reference evidence="6 7" key="1">
    <citation type="submission" date="2016-10" db="EMBL/GenBank/DDBJ databases">
        <authorList>
            <person name="de Groot N.N."/>
        </authorList>
    </citation>
    <scope>NUCLEOTIDE SEQUENCE [LARGE SCALE GENOMIC DNA]</scope>
    <source>
        <strain evidence="6 7">LMG 23650</strain>
    </source>
</reference>
<evidence type="ECO:0000313" key="7">
    <source>
        <dbReference type="Proteomes" id="UP000199548"/>
    </source>
</evidence>
<dbReference type="InterPro" id="IPR036390">
    <property type="entry name" value="WH_DNA-bd_sf"/>
</dbReference>
<dbReference type="Gene3D" id="3.40.190.290">
    <property type="match status" value="1"/>
</dbReference>
<protein>
    <submittedName>
        <fullName evidence="6">DNA-binding transcriptional regulator, LysR family</fullName>
    </submittedName>
</protein>
<accession>A0A1I3SLI3</accession>
<dbReference type="Proteomes" id="UP000199548">
    <property type="component" value="Unassembled WGS sequence"/>
</dbReference>
<evidence type="ECO:0000256" key="1">
    <source>
        <dbReference type="ARBA" id="ARBA00009437"/>
    </source>
</evidence>
<dbReference type="AlphaFoldDB" id="A0A1I3SLI3"/>
<dbReference type="GO" id="GO:0003677">
    <property type="term" value="F:DNA binding"/>
    <property type="evidence" value="ECO:0007669"/>
    <property type="project" value="UniProtKB-KW"/>
</dbReference>
<evidence type="ECO:0000256" key="4">
    <source>
        <dbReference type="ARBA" id="ARBA00023163"/>
    </source>
</evidence>
<keyword evidence="2" id="KW-0805">Transcription regulation</keyword>
<sequence>MRKNGLTDLEAILTVARYRSFRSSAAELEISTSALSQMIAASESRIGVQLFHRTTRSVSLTDAGREFVETIAPAVAVIRDATERAGAQKDSPSGRIRVSTSTGFARQSMPMFLSFMERYPDIELELKAEDRIVDIVSEGFDLGIRFPRDVPKDMIAVPFGRPQRSAVVATPEYFLRHPVPKTPDDLHDHECVRFRLADGTIHTWNFEFRSKRIQIEPKGRLTVNSANLTRDAALSGVGIAFVNDWHVMGDVATQRLQRVLEKWLPVYDRSCLYFANRRHRSSSLRALIAFARSWTPESNT</sequence>
<proteinExistence type="inferred from homology"/>
<keyword evidence="7" id="KW-1185">Reference proteome</keyword>
<keyword evidence="3 6" id="KW-0238">DNA-binding</keyword>
<gene>
    <name evidence="6" type="ORF">SAMN05192543_108223</name>
</gene>
<dbReference type="STRING" id="420953.SAMN05192543_108223"/>
<dbReference type="SUPFAM" id="SSF53850">
    <property type="entry name" value="Periplasmic binding protein-like II"/>
    <property type="match status" value="1"/>
</dbReference>
<evidence type="ECO:0000256" key="3">
    <source>
        <dbReference type="ARBA" id="ARBA00023125"/>
    </source>
</evidence>
<dbReference type="InterPro" id="IPR000847">
    <property type="entry name" value="LysR_HTH_N"/>
</dbReference>
<dbReference type="Pfam" id="PF03466">
    <property type="entry name" value="LysR_substrate"/>
    <property type="match status" value="1"/>
</dbReference>
<dbReference type="GO" id="GO:0003700">
    <property type="term" value="F:DNA-binding transcription factor activity"/>
    <property type="evidence" value="ECO:0007669"/>
    <property type="project" value="InterPro"/>
</dbReference>
<organism evidence="6 7">
    <name type="scientific">Paraburkholderia megapolitana</name>
    <dbReference type="NCBI Taxonomy" id="420953"/>
    <lineage>
        <taxon>Bacteria</taxon>
        <taxon>Pseudomonadati</taxon>
        <taxon>Pseudomonadota</taxon>
        <taxon>Betaproteobacteria</taxon>
        <taxon>Burkholderiales</taxon>
        <taxon>Burkholderiaceae</taxon>
        <taxon>Paraburkholderia</taxon>
    </lineage>
</organism>
<name>A0A1I3SLI3_9BURK</name>
<dbReference type="Gene3D" id="1.10.10.10">
    <property type="entry name" value="Winged helix-like DNA-binding domain superfamily/Winged helix DNA-binding domain"/>
    <property type="match status" value="1"/>
</dbReference>
<dbReference type="InterPro" id="IPR036388">
    <property type="entry name" value="WH-like_DNA-bd_sf"/>
</dbReference>
<dbReference type="InterPro" id="IPR058163">
    <property type="entry name" value="LysR-type_TF_proteobact-type"/>
</dbReference>
<dbReference type="Pfam" id="PF00126">
    <property type="entry name" value="HTH_1"/>
    <property type="match status" value="1"/>
</dbReference>
<dbReference type="FunFam" id="1.10.10.10:FF:000001">
    <property type="entry name" value="LysR family transcriptional regulator"/>
    <property type="match status" value="1"/>
</dbReference>
<dbReference type="SUPFAM" id="SSF46785">
    <property type="entry name" value="Winged helix' DNA-binding domain"/>
    <property type="match status" value="1"/>
</dbReference>
<dbReference type="PANTHER" id="PTHR30537:SF5">
    <property type="entry name" value="HTH-TYPE TRANSCRIPTIONAL ACTIVATOR TTDR-RELATED"/>
    <property type="match status" value="1"/>
</dbReference>
<dbReference type="EMBL" id="FOQU01000008">
    <property type="protein sequence ID" value="SFJ58316.1"/>
    <property type="molecule type" value="Genomic_DNA"/>
</dbReference>
<keyword evidence="4" id="KW-0804">Transcription</keyword>
<dbReference type="PROSITE" id="PS50931">
    <property type="entry name" value="HTH_LYSR"/>
    <property type="match status" value="1"/>
</dbReference>
<evidence type="ECO:0000313" key="6">
    <source>
        <dbReference type="EMBL" id="SFJ58316.1"/>
    </source>
</evidence>
<comment type="similarity">
    <text evidence="1">Belongs to the LysR transcriptional regulatory family.</text>
</comment>
<dbReference type="PANTHER" id="PTHR30537">
    <property type="entry name" value="HTH-TYPE TRANSCRIPTIONAL REGULATOR"/>
    <property type="match status" value="1"/>
</dbReference>
<evidence type="ECO:0000256" key="2">
    <source>
        <dbReference type="ARBA" id="ARBA00023015"/>
    </source>
</evidence>
<feature type="domain" description="HTH lysR-type" evidence="5">
    <location>
        <begin position="1"/>
        <end position="61"/>
    </location>
</feature>
<dbReference type="OrthoDB" id="5525645at2"/>
<dbReference type="InterPro" id="IPR005119">
    <property type="entry name" value="LysR_subst-bd"/>
</dbReference>